<dbReference type="AlphaFoldDB" id="A0A4Z1JLJ3"/>
<evidence type="ECO:0000259" key="1">
    <source>
        <dbReference type="PROSITE" id="PS50255"/>
    </source>
</evidence>
<proteinExistence type="predicted"/>
<comment type="caution">
    <text evidence="2">The sequence shown here is derived from an EMBL/GenBank/DDBJ whole genome shotgun (WGS) entry which is preliminary data.</text>
</comment>
<dbReference type="Proteomes" id="UP000297452">
    <property type="component" value="Unassembled WGS sequence"/>
</dbReference>
<keyword evidence="3" id="KW-1185">Reference proteome</keyword>
<dbReference type="Pfam" id="PF00173">
    <property type="entry name" value="Cyt-b5"/>
    <property type="match status" value="1"/>
</dbReference>
<dbReference type="SUPFAM" id="SSF55856">
    <property type="entry name" value="Cytochrome b5-like heme/steroid binding domain"/>
    <property type="match status" value="1"/>
</dbReference>
<dbReference type="STRING" id="278944.A0A4Z1JLJ3"/>
<organism evidence="2 3">
    <name type="scientific">Botryotinia narcissicola</name>
    <dbReference type="NCBI Taxonomy" id="278944"/>
    <lineage>
        <taxon>Eukaryota</taxon>
        <taxon>Fungi</taxon>
        <taxon>Dikarya</taxon>
        <taxon>Ascomycota</taxon>
        <taxon>Pezizomycotina</taxon>
        <taxon>Leotiomycetes</taxon>
        <taxon>Helotiales</taxon>
        <taxon>Sclerotiniaceae</taxon>
        <taxon>Botryotinia</taxon>
    </lineage>
</organism>
<feature type="domain" description="Cytochrome b5 heme-binding" evidence="1">
    <location>
        <begin position="57"/>
        <end position="134"/>
    </location>
</feature>
<accession>A0A4Z1JLJ3</accession>
<dbReference type="OrthoDB" id="260519at2759"/>
<dbReference type="InterPro" id="IPR001199">
    <property type="entry name" value="Cyt_B5-like_heme/steroid-bd"/>
</dbReference>
<dbReference type="PROSITE" id="PS50255">
    <property type="entry name" value="CYTOCHROME_B5_2"/>
    <property type="match status" value="1"/>
</dbReference>
<dbReference type="EMBL" id="PQXJ01000003">
    <property type="protein sequence ID" value="TGO70143.1"/>
    <property type="molecule type" value="Genomic_DNA"/>
</dbReference>
<dbReference type="SMART" id="SM01117">
    <property type="entry name" value="Cyt-b5"/>
    <property type="match status" value="1"/>
</dbReference>
<dbReference type="InterPro" id="IPR036400">
    <property type="entry name" value="Cyt_B5-like_heme/steroid_sf"/>
</dbReference>
<reference evidence="2 3" key="1">
    <citation type="submission" date="2017-12" db="EMBL/GenBank/DDBJ databases">
        <title>Comparative genomics of Botrytis spp.</title>
        <authorList>
            <person name="Valero-Jimenez C.A."/>
            <person name="Tapia P."/>
            <person name="Veloso J."/>
            <person name="Silva-Moreno E."/>
            <person name="Staats M."/>
            <person name="Valdes J.H."/>
            <person name="Van Kan J.A.L."/>
        </authorList>
    </citation>
    <scope>NUCLEOTIDE SEQUENCE [LARGE SCALE GENOMIC DNA]</scope>
    <source>
        <strain evidence="2 3">MUCL2120</strain>
    </source>
</reference>
<evidence type="ECO:0000313" key="3">
    <source>
        <dbReference type="Proteomes" id="UP000297452"/>
    </source>
</evidence>
<gene>
    <name evidence="2" type="ORF">BOTNAR_0003g00370</name>
</gene>
<sequence>MGWINLKKNRNVTPKVESRFEEDLKATTENAENVSLNEYSRPQRYPFVSPKVSDSQLPFIPATEVRKGTSSEVGGLLIVIDEVVYDCTEFATEHPGGEGILEGFAGSECSWQFWQFHGMKEMEVGRILRVGRTKGVMNKYAEPVKWVGLKTLGDNDW</sequence>
<name>A0A4Z1JLJ3_9HELO</name>
<evidence type="ECO:0000313" key="2">
    <source>
        <dbReference type="EMBL" id="TGO70143.1"/>
    </source>
</evidence>
<dbReference type="Gene3D" id="3.10.120.10">
    <property type="entry name" value="Cytochrome b5-like heme/steroid binding domain"/>
    <property type="match status" value="1"/>
</dbReference>
<protein>
    <recommendedName>
        <fullName evidence="1">Cytochrome b5 heme-binding domain-containing protein</fullName>
    </recommendedName>
</protein>